<comment type="caution">
    <text evidence="1">The sequence shown here is derived from an EMBL/GenBank/DDBJ whole genome shotgun (WGS) entry which is preliminary data.</text>
</comment>
<accession>A0A4Y2MDL8</accession>
<name>A0A4Y2MDL8_ARAVE</name>
<dbReference type="Proteomes" id="UP000499080">
    <property type="component" value="Unassembled WGS sequence"/>
</dbReference>
<gene>
    <name evidence="1" type="ORF">AVEN_255702_1</name>
</gene>
<dbReference type="AlphaFoldDB" id="A0A4Y2MDL8"/>
<evidence type="ECO:0000313" key="1">
    <source>
        <dbReference type="EMBL" id="GBN24739.1"/>
    </source>
</evidence>
<proteinExistence type="predicted"/>
<sequence length="82" mass="9536">MSAKILPDVLTTHSDLPVVLRRCRSAVLQSMFSLLERVSYRLEQDLGCMVGYQKPPIQKHPRPHECDWHCAGERCHEEHCEH</sequence>
<evidence type="ECO:0000313" key="2">
    <source>
        <dbReference type="Proteomes" id="UP000499080"/>
    </source>
</evidence>
<dbReference type="EMBL" id="BGPR01007161">
    <property type="protein sequence ID" value="GBN24739.1"/>
    <property type="molecule type" value="Genomic_DNA"/>
</dbReference>
<protein>
    <submittedName>
        <fullName evidence="1">Uncharacterized protein</fullName>
    </submittedName>
</protein>
<keyword evidence="2" id="KW-1185">Reference proteome</keyword>
<reference evidence="1 2" key="1">
    <citation type="journal article" date="2019" name="Sci. Rep.">
        <title>Orb-weaving spider Araneus ventricosus genome elucidates the spidroin gene catalogue.</title>
        <authorList>
            <person name="Kono N."/>
            <person name="Nakamura H."/>
            <person name="Ohtoshi R."/>
            <person name="Moran D.A.P."/>
            <person name="Shinohara A."/>
            <person name="Yoshida Y."/>
            <person name="Fujiwara M."/>
            <person name="Mori M."/>
            <person name="Tomita M."/>
            <person name="Arakawa K."/>
        </authorList>
    </citation>
    <scope>NUCLEOTIDE SEQUENCE [LARGE SCALE GENOMIC DNA]</scope>
</reference>
<organism evidence="1 2">
    <name type="scientific">Araneus ventricosus</name>
    <name type="common">Orbweaver spider</name>
    <name type="synonym">Epeira ventricosa</name>
    <dbReference type="NCBI Taxonomy" id="182803"/>
    <lineage>
        <taxon>Eukaryota</taxon>
        <taxon>Metazoa</taxon>
        <taxon>Ecdysozoa</taxon>
        <taxon>Arthropoda</taxon>
        <taxon>Chelicerata</taxon>
        <taxon>Arachnida</taxon>
        <taxon>Araneae</taxon>
        <taxon>Araneomorphae</taxon>
        <taxon>Entelegynae</taxon>
        <taxon>Araneoidea</taxon>
        <taxon>Araneidae</taxon>
        <taxon>Araneus</taxon>
    </lineage>
</organism>